<gene>
    <name evidence="1" type="ORF">KX01_844</name>
</gene>
<accession>A0A1J0KT88</accession>
<organism evidence="1 2">
    <name type="scientific">Francisella frigiditurris</name>
    <dbReference type="NCBI Taxonomy" id="1542390"/>
    <lineage>
        <taxon>Bacteria</taxon>
        <taxon>Pseudomonadati</taxon>
        <taxon>Pseudomonadota</taxon>
        <taxon>Gammaproteobacteria</taxon>
        <taxon>Thiotrichales</taxon>
        <taxon>Francisellaceae</taxon>
        <taxon>Francisella</taxon>
    </lineage>
</organism>
<proteinExistence type="predicted"/>
<dbReference type="Gene3D" id="3.30.530.20">
    <property type="match status" value="1"/>
</dbReference>
<sequence length="312" mass="36227">MSFLKFTVNVNTSIDINAELEDVKKIIGDFNKWKEFSPWKILDENTENHISKDGKELGSVMTWSSKYVGEGEIELTEKVDHAFYYDLRFFKPFKSRAKSWITFHPEPNAIRVFWHMKTEMPIFLIFFKKIFMNMIISDLDRGLKMLKALIEIGKVNSQIENSGTAEFGGQSFIGIKTENCLLKYLPGEMTRNFEKLKEFVGEKNLENAKFFSIYHSMSMKTMEFNFTTAVSFNGCESIQVVEDIYKGESPVIKALKIRHIGDWKFLGNAWKYGMARCYGKAAIYKYNKGSPSYEVYQNIEDPKVTDVYISIK</sequence>
<dbReference type="InterPro" id="IPR023393">
    <property type="entry name" value="START-like_dom_sf"/>
</dbReference>
<dbReference type="Proteomes" id="UP000182521">
    <property type="component" value="Chromosome"/>
</dbReference>
<evidence type="ECO:0000313" key="2">
    <source>
        <dbReference type="Proteomes" id="UP000182521"/>
    </source>
</evidence>
<dbReference type="EMBL" id="CP009654">
    <property type="protein sequence ID" value="APC97000.1"/>
    <property type="molecule type" value="Genomic_DNA"/>
</dbReference>
<dbReference type="KEGG" id="frc:KX01_844"/>
<dbReference type="AlphaFoldDB" id="A0A1J0KT88"/>
<dbReference type="InterPro" id="IPR011256">
    <property type="entry name" value="Reg_factor_effector_dom_sf"/>
</dbReference>
<dbReference type="RefSeq" id="WP_071663786.1">
    <property type="nucleotide sequence ID" value="NZ_CP009654.1"/>
</dbReference>
<dbReference type="OrthoDB" id="9807923at2"/>
<name>A0A1J0KT88_9GAMM</name>
<reference evidence="2" key="1">
    <citation type="submission" date="2014-10" db="EMBL/GenBank/DDBJ databases">
        <authorList>
            <person name="Kuske C.R."/>
            <person name="Challacombe J.F."/>
            <person name="Daligault H.E."/>
            <person name="Davenport K.W."/>
            <person name="Johnson S.L."/>
            <person name="Siddaramappa S."/>
            <person name="Petersen J.M."/>
        </authorList>
    </citation>
    <scope>NUCLEOTIDE SEQUENCE [LARGE SCALE GENOMIC DNA]</scope>
    <source>
        <strain evidence="2">CA97-1460</strain>
    </source>
</reference>
<dbReference type="Pfam" id="PF10604">
    <property type="entry name" value="Polyketide_cyc2"/>
    <property type="match status" value="1"/>
</dbReference>
<protein>
    <submittedName>
        <fullName evidence="1">Polyketide cyclase / dehydrase and lipid transport family protein</fullName>
    </submittedName>
</protein>
<evidence type="ECO:0000313" key="1">
    <source>
        <dbReference type="EMBL" id="APC97000.1"/>
    </source>
</evidence>
<keyword evidence="2" id="KW-1185">Reference proteome</keyword>
<dbReference type="SUPFAM" id="SSF55961">
    <property type="entry name" value="Bet v1-like"/>
    <property type="match status" value="1"/>
</dbReference>
<dbReference type="STRING" id="1542390.KX01_844"/>
<dbReference type="SUPFAM" id="SSF55136">
    <property type="entry name" value="Probable bacterial effector-binding domain"/>
    <property type="match status" value="1"/>
</dbReference>
<dbReference type="InterPro" id="IPR019587">
    <property type="entry name" value="Polyketide_cyclase/dehydratase"/>
</dbReference>
<dbReference type="CDD" id="cd07818">
    <property type="entry name" value="SRPBCC_1"/>
    <property type="match status" value="1"/>
</dbReference>
<dbReference type="Gene3D" id="3.20.80.10">
    <property type="entry name" value="Regulatory factor, effector binding domain"/>
    <property type="match status" value="1"/>
</dbReference>